<evidence type="ECO:0000259" key="5">
    <source>
        <dbReference type="PROSITE" id="PS50931"/>
    </source>
</evidence>
<dbReference type="HOGENOM" id="CLU_039613_16_1_5"/>
<keyword evidence="7" id="KW-1185">Reference proteome</keyword>
<dbReference type="FunFam" id="3.40.190.290:FF:000012">
    <property type="entry name" value="Transcriptional regulator, LysR family"/>
    <property type="match status" value="1"/>
</dbReference>
<sequence>MSEADHDQLRAFLAVARERSFTRAAAQLGMSQPVLSRTIAALEARLGVRLLNRTTRSVAPTLAGERLACGIAPHFEAIAGELAALSESFTRPAGLVRLTADEDAAEQVVWPRLARILPAYPDIEVEIVVDNGLTDIVAAGLDAGIRSGDIIERDMIAVPIGPDLTMTMVAAPSYMAGRTPPARPQDLTRHRCINIRLPTHGAVYAWELGQGGRETRVRVAGQVTFNTARLVLQAALDGFGIAFLPAGRVAPHLADGTLVPLMTDWSEPYPGYHLYYPGHRQVSPALRVLIDELRWRPPAPAHVAGEPDFT</sequence>
<dbReference type="AlphaFoldDB" id="F1Z511"/>
<dbReference type="GO" id="GO:0003700">
    <property type="term" value="F:DNA-binding transcription factor activity"/>
    <property type="evidence" value="ECO:0007669"/>
    <property type="project" value="InterPro"/>
</dbReference>
<dbReference type="PANTHER" id="PTHR30537:SF1">
    <property type="entry name" value="HTH-TYPE TRANSCRIPTIONAL REGULATOR PGRR"/>
    <property type="match status" value="1"/>
</dbReference>
<keyword evidence="2" id="KW-0805">Transcription regulation</keyword>
<keyword evidence="4" id="KW-0804">Transcription</keyword>
<dbReference type="InterPro" id="IPR005119">
    <property type="entry name" value="LysR_subst-bd"/>
</dbReference>
<dbReference type="eggNOG" id="COG0583">
    <property type="taxonomic scope" value="Bacteria"/>
</dbReference>
<gene>
    <name evidence="6" type="ORF">Y88_1924</name>
</gene>
<dbReference type="Gene3D" id="1.10.10.10">
    <property type="entry name" value="Winged helix-like DNA-binding domain superfamily/Winged helix DNA-binding domain"/>
    <property type="match status" value="1"/>
</dbReference>
<dbReference type="InterPro" id="IPR036390">
    <property type="entry name" value="WH_DNA-bd_sf"/>
</dbReference>
<evidence type="ECO:0000256" key="3">
    <source>
        <dbReference type="ARBA" id="ARBA00023125"/>
    </source>
</evidence>
<proteinExistence type="inferred from homology"/>
<dbReference type="CDD" id="cd08474">
    <property type="entry name" value="PBP2_CrgA_like_5"/>
    <property type="match status" value="1"/>
</dbReference>
<dbReference type="PROSITE" id="PS50931">
    <property type="entry name" value="HTH_LYSR"/>
    <property type="match status" value="1"/>
</dbReference>
<dbReference type="RefSeq" id="WP_008068970.1">
    <property type="nucleotide sequence ID" value="NZ_AQWK01000005.1"/>
</dbReference>
<evidence type="ECO:0000256" key="1">
    <source>
        <dbReference type="ARBA" id="ARBA00009437"/>
    </source>
</evidence>
<dbReference type="InterPro" id="IPR000847">
    <property type="entry name" value="LysR_HTH_N"/>
</dbReference>
<dbReference type="SUPFAM" id="SSF53850">
    <property type="entry name" value="Periplasmic binding protein-like II"/>
    <property type="match status" value="1"/>
</dbReference>
<dbReference type="Proteomes" id="UP000004728">
    <property type="component" value="Unassembled WGS sequence"/>
</dbReference>
<dbReference type="STRING" id="983920.Y88_1924"/>
<dbReference type="PANTHER" id="PTHR30537">
    <property type="entry name" value="HTH-TYPE TRANSCRIPTIONAL REGULATOR"/>
    <property type="match status" value="1"/>
</dbReference>
<evidence type="ECO:0000313" key="7">
    <source>
        <dbReference type="Proteomes" id="UP000004728"/>
    </source>
</evidence>
<protein>
    <submittedName>
        <fullName evidence="6">Transcriptional regulator, LysR family</fullName>
    </submittedName>
</protein>
<dbReference type="InParanoid" id="F1Z511"/>
<dbReference type="SUPFAM" id="SSF46785">
    <property type="entry name" value="Winged helix' DNA-binding domain"/>
    <property type="match status" value="1"/>
</dbReference>
<dbReference type="InterPro" id="IPR058163">
    <property type="entry name" value="LysR-type_TF_proteobact-type"/>
</dbReference>
<comment type="similarity">
    <text evidence="1">Belongs to the LysR transcriptional regulatory family.</text>
</comment>
<evidence type="ECO:0000256" key="4">
    <source>
        <dbReference type="ARBA" id="ARBA00023163"/>
    </source>
</evidence>
<accession>F1Z511</accession>
<evidence type="ECO:0000313" key="6">
    <source>
        <dbReference type="EMBL" id="EGD60050.1"/>
    </source>
</evidence>
<dbReference type="Gene3D" id="3.40.190.290">
    <property type="match status" value="1"/>
</dbReference>
<dbReference type="EMBL" id="AEWJ01000023">
    <property type="protein sequence ID" value="EGD60050.1"/>
    <property type="molecule type" value="Genomic_DNA"/>
</dbReference>
<organism evidence="6 7">
    <name type="scientific">Novosphingobium nitrogenifigens DSM 19370</name>
    <dbReference type="NCBI Taxonomy" id="983920"/>
    <lineage>
        <taxon>Bacteria</taxon>
        <taxon>Pseudomonadati</taxon>
        <taxon>Pseudomonadota</taxon>
        <taxon>Alphaproteobacteria</taxon>
        <taxon>Sphingomonadales</taxon>
        <taxon>Sphingomonadaceae</taxon>
        <taxon>Novosphingobium</taxon>
    </lineage>
</organism>
<comment type="caution">
    <text evidence="6">The sequence shown here is derived from an EMBL/GenBank/DDBJ whole genome shotgun (WGS) entry which is preliminary data.</text>
</comment>
<dbReference type="Pfam" id="PF00126">
    <property type="entry name" value="HTH_1"/>
    <property type="match status" value="1"/>
</dbReference>
<dbReference type="Pfam" id="PF03466">
    <property type="entry name" value="LysR_substrate"/>
    <property type="match status" value="1"/>
</dbReference>
<dbReference type="GO" id="GO:0043565">
    <property type="term" value="F:sequence-specific DNA binding"/>
    <property type="evidence" value="ECO:0007669"/>
    <property type="project" value="TreeGrafter"/>
</dbReference>
<feature type="domain" description="HTH lysR-type" evidence="5">
    <location>
        <begin position="7"/>
        <end position="61"/>
    </location>
</feature>
<evidence type="ECO:0000256" key="2">
    <source>
        <dbReference type="ARBA" id="ARBA00023015"/>
    </source>
</evidence>
<dbReference type="GO" id="GO:0006351">
    <property type="term" value="P:DNA-templated transcription"/>
    <property type="evidence" value="ECO:0007669"/>
    <property type="project" value="TreeGrafter"/>
</dbReference>
<reference evidence="6 7" key="1">
    <citation type="journal article" date="2012" name="J. Bacteriol.">
        <title>Draft Genome Sequence of Novosphingobium nitrogenifigens Y88T.</title>
        <authorList>
            <person name="Strabala T.J."/>
            <person name="Macdonald L."/>
            <person name="Liu V."/>
            <person name="Smit A.M."/>
        </authorList>
    </citation>
    <scope>NUCLEOTIDE SEQUENCE [LARGE SCALE GENOMIC DNA]</scope>
    <source>
        <strain evidence="6 7">DSM 19370</strain>
    </source>
</reference>
<keyword evidence="3" id="KW-0238">DNA-binding</keyword>
<name>F1Z511_9SPHN</name>
<dbReference type="FunFam" id="1.10.10.10:FF:000001">
    <property type="entry name" value="LysR family transcriptional regulator"/>
    <property type="match status" value="1"/>
</dbReference>
<dbReference type="PRINTS" id="PR00039">
    <property type="entry name" value="HTHLYSR"/>
</dbReference>
<dbReference type="InterPro" id="IPR036388">
    <property type="entry name" value="WH-like_DNA-bd_sf"/>
</dbReference>
<dbReference type="OrthoDB" id="9813056at2"/>